<dbReference type="AlphaFoldDB" id="A0A1U7JC53"/>
<comment type="caution">
    <text evidence="4">The sequence shown here is derived from an EMBL/GenBank/DDBJ whole genome shotgun (WGS) entry which is preliminary data.</text>
</comment>
<proteinExistence type="inferred from homology"/>
<dbReference type="Gene3D" id="3.90.850.10">
    <property type="entry name" value="Fumarylacetoacetase-like, C-terminal domain"/>
    <property type="match status" value="1"/>
</dbReference>
<dbReference type="EMBL" id="LVVZ01000051">
    <property type="protein sequence ID" value="OKL42278.1"/>
    <property type="molecule type" value="Genomic_DNA"/>
</dbReference>
<organism evidence="4 5">
    <name type="scientific">Pseudovibrio exalbescens</name>
    <dbReference type="NCBI Taxonomy" id="197461"/>
    <lineage>
        <taxon>Bacteria</taxon>
        <taxon>Pseudomonadati</taxon>
        <taxon>Pseudomonadota</taxon>
        <taxon>Alphaproteobacteria</taxon>
        <taxon>Hyphomicrobiales</taxon>
        <taxon>Stappiaceae</taxon>
        <taxon>Pseudovibrio</taxon>
    </lineage>
</organism>
<dbReference type="GO" id="GO:0016853">
    <property type="term" value="F:isomerase activity"/>
    <property type="evidence" value="ECO:0007669"/>
    <property type="project" value="UniProtKB-KW"/>
</dbReference>
<dbReference type="Pfam" id="PF01557">
    <property type="entry name" value="FAA_hydrolase"/>
    <property type="match status" value="1"/>
</dbReference>
<dbReference type="PANTHER" id="PTHR42796:SF4">
    <property type="entry name" value="FUMARYLACETOACETATE HYDROLASE DOMAIN-CONTAINING PROTEIN 2A"/>
    <property type="match status" value="1"/>
</dbReference>
<dbReference type="PANTHER" id="PTHR42796">
    <property type="entry name" value="FUMARYLACETOACETATE HYDROLASE DOMAIN-CONTAINING PROTEIN 2A-RELATED"/>
    <property type="match status" value="1"/>
</dbReference>
<name>A0A1U7JC53_9HYPH</name>
<dbReference type="GO" id="GO:0019752">
    <property type="term" value="P:carboxylic acid metabolic process"/>
    <property type="evidence" value="ECO:0007669"/>
    <property type="project" value="UniProtKB-ARBA"/>
</dbReference>
<keyword evidence="2" id="KW-0479">Metal-binding</keyword>
<evidence type="ECO:0000259" key="3">
    <source>
        <dbReference type="Pfam" id="PF01557"/>
    </source>
</evidence>
<dbReference type="SUPFAM" id="SSF56529">
    <property type="entry name" value="FAH"/>
    <property type="match status" value="1"/>
</dbReference>
<dbReference type="RefSeq" id="WP_028482087.1">
    <property type="nucleotide sequence ID" value="NZ_LVVZ01000051.1"/>
</dbReference>
<dbReference type="GO" id="GO:0046872">
    <property type="term" value="F:metal ion binding"/>
    <property type="evidence" value="ECO:0007669"/>
    <property type="project" value="UniProtKB-KW"/>
</dbReference>
<feature type="domain" description="Fumarylacetoacetase-like C-terminal" evidence="3">
    <location>
        <begin position="71"/>
        <end position="277"/>
    </location>
</feature>
<evidence type="ECO:0000256" key="1">
    <source>
        <dbReference type="ARBA" id="ARBA00010211"/>
    </source>
</evidence>
<dbReference type="FunFam" id="3.90.850.10:FF:000002">
    <property type="entry name" value="2-hydroxyhepta-2,4-diene-1,7-dioate isomerase"/>
    <property type="match status" value="1"/>
</dbReference>
<dbReference type="Proteomes" id="UP000185783">
    <property type="component" value="Unassembled WGS sequence"/>
</dbReference>
<keyword evidence="4" id="KW-0413">Isomerase</keyword>
<dbReference type="STRING" id="197461.A3843_00900"/>
<accession>A0A1U7JC53</accession>
<evidence type="ECO:0000313" key="4">
    <source>
        <dbReference type="EMBL" id="OKL42278.1"/>
    </source>
</evidence>
<gene>
    <name evidence="4" type="ORF">A3843_00900</name>
</gene>
<comment type="similarity">
    <text evidence="1">Belongs to the FAH family.</text>
</comment>
<reference evidence="4 5" key="1">
    <citation type="submission" date="2016-03" db="EMBL/GenBank/DDBJ databases">
        <title>Genome sequence of Nesiotobacter sp. nov., a moderately halophilic alphaproteobacterium isolated from the Yellow Sea, China.</title>
        <authorList>
            <person name="Zhang G."/>
            <person name="Zhang R."/>
        </authorList>
    </citation>
    <scope>NUCLEOTIDE SEQUENCE [LARGE SCALE GENOMIC DNA]</scope>
    <source>
        <strain evidence="4 5">WB1-6</strain>
    </source>
</reference>
<evidence type="ECO:0000313" key="5">
    <source>
        <dbReference type="Proteomes" id="UP000185783"/>
    </source>
</evidence>
<sequence>MRFVRFGNKGEERPGVVFNDEIKDLSAHLSDLSGAHLDPSFLRSLDQMNLNGLPTVPASTRLGPCVANSGKFICIGLNYSDHAAEAGMDVPPEPIIFMKATSAISGPNDPIELPRGSTHTDWEAELGVIIGRHAKYVSEAEALDHIAGYCVVNDVSEREFQTQRSGQWTKGKSADTFGPVGPWLVTPDEVDNPQNLSINLRVNEVPRQTGTTATMVYPVAYLIAYLSQFMSLHPGDIIATGTPPGVGMGQTPPVYLKPGDQIELSIDGLGTQRQVVVGAGSA</sequence>
<protein>
    <submittedName>
        <fullName evidence="4">2-hydroxyhepta-2,4-diene-1,7-dioate isomerase</fullName>
    </submittedName>
</protein>
<dbReference type="InterPro" id="IPR011234">
    <property type="entry name" value="Fumarylacetoacetase-like_C"/>
</dbReference>
<dbReference type="InterPro" id="IPR051121">
    <property type="entry name" value="FAH"/>
</dbReference>
<dbReference type="InterPro" id="IPR036663">
    <property type="entry name" value="Fumarylacetoacetase_C_sf"/>
</dbReference>
<evidence type="ECO:0000256" key="2">
    <source>
        <dbReference type="ARBA" id="ARBA00022723"/>
    </source>
</evidence>
<keyword evidence="5" id="KW-1185">Reference proteome</keyword>